<feature type="non-terminal residue" evidence="1">
    <location>
        <position position="56"/>
    </location>
</feature>
<proteinExistence type="predicted"/>
<dbReference type="SUPFAM" id="SSF54665">
    <property type="entry name" value="CO dehydrogenase molybdoprotein N-domain-like"/>
    <property type="match status" value="1"/>
</dbReference>
<gene>
    <name evidence="1" type="ORF">METZ01_LOCUS246274</name>
</gene>
<evidence type="ECO:0000313" key="1">
    <source>
        <dbReference type="EMBL" id="SVB93420.1"/>
    </source>
</evidence>
<accession>A0A382I1B9</accession>
<organism evidence="1">
    <name type="scientific">marine metagenome</name>
    <dbReference type="NCBI Taxonomy" id="408172"/>
    <lineage>
        <taxon>unclassified sequences</taxon>
        <taxon>metagenomes</taxon>
        <taxon>ecological metagenomes</taxon>
    </lineage>
</organism>
<reference evidence="1" key="1">
    <citation type="submission" date="2018-05" db="EMBL/GenBank/DDBJ databases">
        <authorList>
            <person name="Lanie J.A."/>
            <person name="Ng W.-L."/>
            <person name="Kazmierczak K.M."/>
            <person name="Andrzejewski T.M."/>
            <person name="Davidsen T.M."/>
            <person name="Wayne K.J."/>
            <person name="Tettelin H."/>
            <person name="Glass J.I."/>
            <person name="Rusch D."/>
            <person name="Podicherti R."/>
            <person name="Tsui H.-C.T."/>
            <person name="Winkler M.E."/>
        </authorList>
    </citation>
    <scope>NUCLEOTIDE SEQUENCE</scope>
</reference>
<evidence type="ECO:0008006" key="2">
    <source>
        <dbReference type="Google" id="ProtNLM"/>
    </source>
</evidence>
<dbReference type="EMBL" id="UINC01064597">
    <property type="protein sequence ID" value="SVB93420.1"/>
    <property type="molecule type" value="Genomic_DNA"/>
</dbReference>
<sequence>MNDATLRFGSDLGGARSEDVPLLTGRGRFSDDLNFSGQLYAAFVRAPVAHADIDEV</sequence>
<protein>
    <recommendedName>
        <fullName evidence="2">Aldehyde oxidase/xanthine dehydrogenase a/b hammerhead domain-containing protein</fullName>
    </recommendedName>
</protein>
<dbReference type="AlphaFoldDB" id="A0A382I1B9"/>
<dbReference type="Gene3D" id="3.90.1170.50">
    <property type="entry name" value="Aldehyde oxidase/xanthine dehydrogenase, a/b hammerhead"/>
    <property type="match status" value="1"/>
</dbReference>
<dbReference type="InterPro" id="IPR036856">
    <property type="entry name" value="Ald_Oxase/Xan_DH_a/b_sf"/>
</dbReference>
<name>A0A382I1B9_9ZZZZ</name>